<feature type="DNA-binding region" description="H-T-H motif" evidence="4">
    <location>
        <begin position="56"/>
        <end position="75"/>
    </location>
</feature>
<dbReference type="PANTHER" id="PTHR47506:SF1">
    <property type="entry name" value="HTH-TYPE TRANSCRIPTIONAL REGULATOR YJDC"/>
    <property type="match status" value="1"/>
</dbReference>
<dbReference type="SUPFAM" id="SSF46689">
    <property type="entry name" value="Homeodomain-like"/>
    <property type="match status" value="1"/>
</dbReference>
<dbReference type="Gene3D" id="1.10.10.60">
    <property type="entry name" value="Homeodomain-like"/>
    <property type="match status" value="1"/>
</dbReference>
<keyword evidence="2 4" id="KW-0238">DNA-binding</keyword>
<dbReference type="PROSITE" id="PS50977">
    <property type="entry name" value="HTH_TETR_2"/>
    <property type="match status" value="1"/>
</dbReference>
<gene>
    <name evidence="6" type="ORF">QLQ12_12870</name>
</gene>
<evidence type="ECO:0000256" key="2">
    <source>
        <dbReference type="ARBA" id="ARBA00023125"/>
    </source>
</evidence>
<dbReference type="Pfam" id="PF00440">
    <property type="entry name" value="TetR_N"/>
    <property type="match status" value="1"/>
</dbReference>
<evidence type="ECO:0000313" key="7">
    <source>
        <dbReference type="Proteomes" id="UP001241758"/>
    </source>
</evidence>
<dbReference type="Proteomes" id="UP001241758">
    <property type="component" value="Unassembled WGS sequence"/>
</dbReference>
<evidence type="ECO:0000256" key="4">
    <source>
        <dbReference type="PROSITE-ProRule" id="PRU00335"/>
    </source>
</evidence>
<evidence type="ECO:0000256" key="1">
    <source>
        <dbReference type="ARBA" id="ARBA00023015"/>
    </source>
</evidence>
<name>A0ABT6WIC6_9ACTN</name>
<evidence type="ECO:0000259" key="5">
    <source>
        <dbReference type="PROSITE" id="PS50977"/>
    </source>
</evidence>
<dbReference type="InterPro" id="IPR009057">
    <property type="entry name" value="Homeodomain-like_sf"/>
</dbReference>
<sequence>MSEARVRPGVFFSPAGRDLPRGRSALEPEVVRAAQRERILAAFAELVADRGLTTVTVADVVKRAAVSRSAFYAVFTDLPACADAAYQRFIEVLLERFAAACTDADDWLALIRSVIDAYLDTIAADLVVTRAMMLEMDAAGRAARDRRRTALAVIARFLHDRHTFWIGRDGTLGPLPGEAFLGFVYALRQLACDRLDEQPEPDLRSLREPVFRWVTASVMGAAST</sequence>
<reference evidence="6 7" key="1">
    <citation type="submission" date="2023-05" db="EMBL/GenBank/DDBJ databases">
        <title>Actinoplanes sp. NEAU-A12 genome sequencing.</title>
        <authorList>
            <person name="Wang Z.-S."/>
        </authorList>
    </citation>
    <scope>NUCLEOTIDE SEQUENCE [LARGE SCALE GENOMIC DNA]</scope>
    <source>
        <strain evidence="6 7">NEAU-A12</strain>
    </source>
</reference>
<feature type="domain" description="HTH tetR-type" evidence="5">
    <location>
        <begin position="33"/>
        <end position="93"/>
    </location>
</feature>
<evidence type="ECO:0000256" key="3">
    <source>
        <dbReference type="ARBA" id="ARBA00023163"/>
    </source>
</evidence>
<dbReference type="Gene3D" id="1.10.357.10">
    <property type="entry name" value="Tetracycline Repressor, domain 2"/>
    <property type="match status" value="1"/>
</dbReference>
<keyword evidence="3" id="KW-0804">Transcription</keyword>
<protein>
    <submittedName>
        <fullName evidence="6">TetR/AcrR family transcriptional regulator</fullName>
    </submittedName>
</protein>
<dbReference type="EMBL" id="JASCTH010000007">
    <property type="protein sequence ID" value="MDI6099488.1"/>
    <property type="molecule type" value="Genomic_DNA"/>
</dbReference>
<keyword evidence="1" id="KW-0805">Transcription regulation</keyword>
<dbReference type="RefSeq" id="WP_282759697.1">
    <property type="nucleotide sequence ID" value="NZ_JASCTH010000007.1"/>
</dbReference>
<organism evidence="6 7">
    <name type="scientific">Actinoplanes sandaracinus</name>
    <dbReference type="NCBI Taxonomy" id="3045177"/>
    <lineage>
        <taxon>Bacteria</taxon>
        <taxon>Bacillati</taxon>
        <taxon>Actinomycetota</taxon>
        <taxon>Actinomycetes</taxon>
        <taxon>Micromonosporales</taxon>
        <taxon>Micromonosporaceae</taxon>
        <taxon>Actinoplanes</taxon>
    </lineage>
</organism>
<evidence type="ECO:0000313" key="6">
    <source>
        <dbReference type="EMBL" id="MDI6099488.1"/>
    </source>
</evidence>
<comment type="caution">
    <text evidence="6">The sequence shown here is derived from an EMBL/GenBank/DDBJ whole genome shotgun (WGS) entry which is preliminary data.</text>
</comment>
<dbReference type="PANTHER" id="PTHR47506">
    <property type="entry name" value="TRANSCRIPTIONAL REGULATORY PROTEIN"/>
    <property type="match status" value="1"/>
</dbReference>
<keyword evidence="7" id="KW-1185">Reference proteome</keyword>
<accession>A0ABT6WIC6</accession>
<proteinExistence type="predicted"/>
<dbReference type="InterPro" id="IPR001647">
    <property type="entry name" value="HTH_TetR"/>
</dbReference>